<evidence type="ECO:0000256" key="2">
    <source>
        <dbReference type="ARBA" id="ARBA00022448"/>
    </source>
</evidence>
<accession>A0ABX7BR46</accession>
<dbReference type="RefSeq" id="WP_201104456.1">
    <property type="nucleotide sequence ID" value="NZ_CP067977.1"/>
</dbReference>
<keyword evidence="6 7" id="KW-0472">Membrane</keyword>
<feature type="transmembrane region" description="Helical" evidence="7">
    <location>
        <begin position="36"/>
        <end position="54"/>
    </location>
</feature>
<dbReference type="SUPFAM" id="SSF118215">
    <property type="entry name" value="Proton glutamate symport protein"/>
    <property type="match status" value="1"/>
</dbReference>
<feature type="transmembrane region" description="Helical" evidence="7">
    <location>
        <begin position="335"/>
        <end position="362"/>
    </location>
</feature>
<keyword evidence="9" id="KW-1185">Reference proteome</keyword>
<gene>
    <name evidence="8" type="primary">dctA</name>
    <name evidence="8" type="ORF">JIP62_01200</name>
</gene>
<comment type="subcellular location">
    <subcellularLocation>
        <location evidence="1">Membrane</location>
        <topology evidence="1">Multi-pass membrane protein</topology>
    </subcellularLocation>
</comment>
<dbReference type="PROSITE" id="PS00714">
    <property type="entry name" value="NA_DICARBOXYL_SYMP_2"/>
    <property type="match status" value="1"/>
</dbReference>
<organism evidence="8 9">
    <name type="scientific">Brevundimonas vitisensis</name>
    <dbReference type="NCBI Taxonomy" id="2800818"/>
    <lineage>
        <taxon>Bacteria</taxon>
        <taxon>Pseudomonadati</taxon>
        <taxon>Pseudomonadota</taxon>
        <taxon>Alphaproteobacteria</taxon>
        <taxon>Caulobacterales</taxon>
        <taxon>Caulobacteraceae</taxon>
        <taxon>Brevundimonas</taxon>
    </lineage>
</organism>
<dbReference type="InterPro" id="IPR001991">
    <property type="entry name" value="Na-dicarboxylate_symporter"/>
</dbReference>
<reference evidence="8 9" key="1">
    <citation type="submission" date="2021-01" db="EMBL/GenBank/DDBJ databases">
        <title>Brevundimonas vitis sp. nov., an bacterium isolated from grape (Vitis vinifera).</title>
        <authorList>
            <person name="Jiang L."/>
            <person name="Lee J."/>
        </authorList>
    </citation>
    <scope>NUCLEOTIDE SEQUENCE [LARGE SCALE GENOMIC DNA]</scope>
    <source>
        <strain evidence="8 9">GRTSA-9</strain>
    </source>
</reference>
<evidence type="ECO:0000256" key="7">
    <source>
        <dbReference type="SAM" id="Phobius"/>
    </source>
</evidence>
<evidence type="ECO:0000256" key="1">
    <source>
        <dbReference type="ARBA" id="ARBA00004141"/>
    </source>
</evidence>
<dbReference type="PROSITE" id="PS00713">
    <property type="entry name" value="NA_DICARBOXYL_SYMP_1"/>
    <property type="match status" value="1"/>
</dbReference>
<evidence type="ECO:0000256" key="6">
    <source>
        <dbReference type="ARBA" id="ARBA00023136"/>
    </source>
</evidence>
<dbReference type="NCBIfam" id="NF002461">
    <property type="entry name" value="PRK01663.1"/>
    <property type="match status" value="1"/>
</dbReference>
<evidence type="ECO:0000256" key="3">
    <source>
        <dbReference type="ARBA" id="ARBA00022692"/>
    </source>
</evidence>
<evidence type="ECO:0000256" key="5">
    <source>
        <dbReference type="ARBA" id="ARBA00022989"/>
    </source>
</evidence>
<keyword evidence="5 7" id="KW-1133">Transmembrane helix</keyword>
<dbReference type="Gene3D" id="1.10.3860.10">
    <property type="entry name" value="Sodium:dicarboxylate symporter"/>
    <property type="match status" value="1"/>
</dbReference>
<feature type="transmembrane region" description="Helical" evidence="7">
    <location>
        <begin position="177"/>
        <end position="202"/>
    </location>
</feature>
<proteinExistence type="predicted"/>
<sequence length="429" mass="44083">MVLLAILAGGLIGHFAPDFAVQLKPLGDAFIKLVKMIIAPVIFLTIVTGLAGMRDLGQVGRVAAKAFGYFLVFSTLALIVGLVIGNVVQPGRGLNIDPASLDPASVAQYSAAAHESTIVGFLTGIIPTTLVSAFVEGNILQTLFVAILFGIALAIVGDAAEPVRRGLESLSQIVFKLVAILMKAAPIGAFGAFAFTIGAYGLGAVAKLAALIATFYLTSLVFVIGVLGLVCLANGFSIFRLIAYLKEELLLVLGTSSSEAALPSLMQKMEAAGATKSVVGLVVPTGYSFNLDGTNIYMTMAALFIAQAMNIELTLQEQVLLLLVAMLSSKGAAGITGAGFITLAATLAVVPTVPVAGMALILGIDRFMSECRALTNFIGNAVATLVVARWEGELDRDALHAALGRGPKGLAAPVDPAAGPGDKAVVTAD</sequence>
<dbReference type="Pfam" id="PF00375">
    <property type="entry name" value="SDF"/>
    <property type="match status" value="1"/>
</dbReference>
<dbReference type="PRINTS" id="PR00173">
    <property type="entry name" value="EDTRNSPORT"/>
</dbReference>
<feature type="transmembrane region" description="Helical" evidence="7">
    <location>
        <begin position="66"/>
        <end position="88"/>
    </location>
</feature>
<dbReference type="EMBL" id="CP067977">
    <property type="protein sequence ID" value="QQQ19945.1"/>
    <property type="molecule type" value="Genomic_DNA"/>
</dbReference>
<dbReference type="Proteomes" id="UP000595448">
    <property type="component" value="Chromosome"/>
</dbReference>
<name>A0ABX7BR46_9CAUL</name>
<feature type="transmembrane region" description="Helical" evidence="7">
    <location>
        <begin position="139"/>
        <end position="156"/>
    </location>
</feature>
<keyword evidence="3 7" id="KW-0812">Transmembrane</keyword>
<evidence type="ECO:0000313" key="8">
    <source>
        <dbReference type="EMBL" id="QQQ19945.1"/>
    </source>
</evidence>
<keyword evidence="2" id="KW-0813">Transport</keyword>
<evidence type="ECO:0000313" key="9">
    <source>
        <dbReference type="Proteomes" id="UP000595448"/>
    </source>
</evidence>
<keyword evidence="4" id="KW-0769">Symport</keyword>
<evidence type="ECO:0000256" key="4">
    <source>
        <dbReference type="ARBA" id="ARBA00022847"/>
    </source>
</evidence>
<dbReference type="InterPro" id="IPR036458">
    <property type="entry name" value="Na:dicarbo_symporter_sf"/>
</dbReference>
<protein>
    <submittedName>
        <fullName evidence="8">C4-dicarboxylate transporter DctA</fullName>
    </submittedName>
</protein>
<feature type="transmembrane region" description="Helical" evidence="7">
    <location>
        <begin position="208"/>
        <end position="236"/>
    </location>
</feature>
<dbReference type="InterPro" id="IPR018107">
    <property type="entry name" value="Na-dicarboxylate_symporter_CS"/>
</dbReference>
<dbReference type="PANTHER" id="PTHR42865">
    <property type="entry name" value="PROTON/GLUTAMATE-ASPARTATE SYMPORTER"/>
    <property type="match status" value="1"/>
</dbReference>
<dbReference type="PANTHER" id="PTHR42865:SF1">
    <property type="entry name" value="AEROBIC C4-DICARBOXYLATE TRANSPORT PROTEIN"/>
    <property type="match status" value="1"/>
</dbReference>